<evidence type="ECO:0000256" key="1">
    <source>
        <dbReference type="SAM" id="MobiDB-lite"/>
    </source>
</evidence>
<keyword evidence="2" id="KW-1133">Transmembrane helix</keyword>
<evidence type="ECO:0000313" key="4">
    <source>
        <dbReference type="EMBL" id="CAG5147490.1"/>
    </source>
</evidence>
<dbReference type="Proteomes" id="UP000676310">
    <property type="component" value="Unassembled WGS sequence"/>
</dbReference>
<feature type="compositionally biased region" description="Pro residues" evidence="1">
    <location>
        <begin position="11"/>
        <end position="20"/>
    </location>
</feature>
<dbReference type="InterPro" id="IPR019402">
    <property type="entry name" value="CWH43_N"/>
</dbReference>
<proteinExistence type="predicted"/>
<dbReference type="Pfam" id="PF10277">
    <property type="entry name" value="Frag1"/>
    <property type="match status" value="1"/>
</dbReference>
<feature type="domain" description="CWH43-like N-terminal" evidence="3">
    <location>
        <begin position="75"/>
        <end position="304"/>
    </location>
</feature>
<name>A0A8J2N2Y8_9PLEO</name>
<feature type="transmembrane region" description="Helical" evidence="2">
    <location>
        <begin position="69"/>
        <end position="94"/>
    </location>
</feature>
<evidence type="ECO:0000259" key="3">
    <source>
        <dbReference type="Pfam" id="PF10277"/>
    </source>
</evidence>
<feature type="transmembrane region" description="Helical" evidence="2">
    <location>
        <begin position="284"/>
        <end position="302"/>
    </location>
</feature>
<dbReference type="AlphaFoldDB" id="A0A8J2N2Y8"/>
<feature type="transmembrane region" description="Helical" evidence="2">
    <location>
        <begin position="235"/>
        <end position="257"/>
    </location>
</feature>
<feature type="region of interest" description="Disordered" evidence="1">
    <location>
        <begin position="1"/>
        <end position="24"/>
    </location>
</feature>
<organism evidence="4 5">
    <name type="scientific">Alternaria atra</name>
    <dbReference type="NCBI Taxonomy" id="119953"/>
    <lineage>
        <taxon>Eukaryota</taxon>
        <taxon>Fungi</taxon>
        <taxon>Dikarya</taxon>
        <taxon>Ascomycota</taxon>
        <taxon>Pezizomycotina</taxon>
        <taxon>Dothideomycetes</taxon>
        <taxon>Pleosporomycetidae</taxon>
        <taxon>Pleosporales</taxon>
        <taxon>Pleosporineae</taxon>
        <taxon>Pleosporaceae</taxon>
        <taxon>Alternaria</taxon>
        <taxon>Alternaria sect. Ulocladioides</taxon>
    </lineage>
</organism>
<dbReference type="RefSeq" id="XP_043165583.1">
    <property type="nucleotide sequence ID" value="XM_043309648.1"/>
</dbReference>
<dbReference type="GeneID" id="67013448"/>
<keyword evidence="5" id="KW-1185">Reference proteome</keyword>
<keyword evidence="2" id="KW-0472">Membrane</keyword>
<comment type="caution">
    <text evidence="4">The sequence shown here is derived from an EMBL/GenBank/DDBJ whole genome shotgun (WGS) entry which is preliminary data.</text>
</comment>
<protein>
    <recommendedName>
        <fullName evidence="3">CWH43-like N-terminal domain-containing protein</fullName>
    </recommendedName>
</protein>
<gene>
    <name evidence="4" type="ORF">ALTATR162_LOCUS2046</name>
</gene>
<accession>A0A8J2N2Y8</accession>
<dbReference type="OrthoDB" id="3787153at2759"/>
<feature type="transmembrane region" description="Helical" evidence="2">
    <location>
        <begin position="127"/>
        <end position="150"/>
    </location>
</feature>
<sequence length="351" mass="39380">MFITSLEPSAVVPPPPPPPTASESDRLIQELEENNKALLRKIEQLEKSESLWKPAFAATTTCTQRHINLLFALPNLIATSLWLLMLLYFVIWYLGLPRDDAGRPPQICESFSLWPYISCIGAMRLSFFRGVCVTMALLISTSFLLLCYLSAQISSAIWLRRLAAFFAIVSSSALIALSFEPIDSAPTTHLVSTSIQIFAMGNTKFFDWISNSVIRRSFRGRIGAAYRIRPLEVSRWLKTTVAAFAAVPAMLTCMGIYNCMDNDINNDSTSTCNKMIALSAVSEWVLSIGWVAYMSTIAYDLYHIRTVVQLWQLKGDLQAFTGCISIEHQLKEHPMQSFLPHTSGCAWEKEK</sequence>
<reference evidence="4" key="1">
    <citation type="submission" date="2021-05" db="EMBL/GenBank/DDBJ databases">
        <authorList>
            <person name="Stam R."/>
        </authorList>
    </citation>
    <scope>NUCLEOTIDE SEQUENCE</scope>
    <source>
        <strain evidence="4">CS162</strain>
    </source>
</reference>
<evidence type="ECO:0000256" key="2">
    <source>
        <dbReference type="SAM" id="Phobius"/>
    </source>
</evidence>
<dbReference type="EMBL" id="CAJRGZ010000015">
    <property type="protein sequence ID" value="CAG5147490.1"/>
    <property type="molecule type" value="Genomic_DNA"/>
</dbReference>
<keyword evidence="2" id="KW-0812">Transmembrane</keyword>
<feature type="transmembrane region" description="Helical" evidence="2">
    <location>
        <begin position="162"/>
        <end position="182"/>
    </location>
</feature>
<evidence type="ECO:0000313" key="5">
    <source>
        <dbReference type="Proteomes" id="UP000676310"/>
    </source>
</evidence>